<evidence type="ECO:0000256" key="2">
    <source>
        <dbReference type="SAM" id="Phobius"/>
    </source>
</evidence>
<evidence type="ECO:0008006" key="8">
    <source>
        <dbReference type="Google" id="ProtNLM"/>
    </source>
</evidence>
<keyword evidence="2" id="KW-0472">Membrane</keyword>
<dbReference type="InterPro" id="IPR018702">
    <property type="entry name" value="DUF2207"/>
</dbReference>
<feature type="transmembrane region" description="Helical" evidence="2">
    <location>
        <begin position="241"/>
        <end position="259"/>
    </location>
</feature>
<dbReference type="RefSeq" id="WP_037974218.1">
    <property type="nucleotide sequence ID" value="NZ_JMKI01000004.1"/>
</dbReference>
<organism evidence="6 7">
    <name type="scientific">Synergistes jonesii</name>
    <dbReference type="NCBI Taxonomy" id="2754"/>
    <lineage>
        <taxon>Bacteria</taxon>
        <taxon>Thermotogati</taxon>
        <taxon>Synergistota</taxon>
        <taxon>Synergistia</taxon>
        <taxon>Synergistales</taxon>
        <taxon>Synergistaceae</taxon>
        <taxon>Synergistes</taxon>
    </lineage>
</organism>
<feature type="signal peptide" evidence="3">
    <location>
        <begin position="1"/>
        <end position="24"/>
    </location>
</feature>
<feature type="transmembrane region" description="Helical" evidence="2">
    <location>
        <begin position="398"/>
        <end position="416"/>
    </location>
</feature>
<dbReference type="eggNOG" id="COG4907">
    <property type="taxonomic scope" value="Bacteria"/>
</dbReference>
<sequence length="638" mass="68351">MRRTKEIRKIMLCLALLLFSLAFAAPPSLASEEITDFESSIQIHEDSSLSVTETIRINVENISIKRGIIRHFPLRCKDAGGRSFRVGFSVTGATLDGGSTPFEISDDGSYANVRIGDPNGIIPRGPHTFEISYKTTLQVGFFDEFDELYWNVTGNGWSWPILRASCTVRLPERFSGEKFRSVEWYTGRYGEKGDAADAKRVGENGVATTRALAAGEGLTVVYTWKKGIVAPPPSPFGNERAQHAIAFGTLLLSCVWFFFSLSKLKDDDAPAVIPRFYPPDASSPAFVRRVRNSVFDRISISADLIDLAVKGALKIEERESGGGLFGIGKDKKFYLHRLESDAKLTHDEEVLLRRLFPASSGREELAIDKNNSESIARANAALRGAVNALARGLTVDNFSFCVTGALIFAAGVASTLPFTGQSWGAAAAAALLGGGVMLISFARKPAPADSLAAKAKGTLASLLPAVIAAFFASAAYGGERGPLLTVLPFIASAAQTATLRPLSLRRTKRGKELHSEIEGLYMYVATAEKERLEMFNAPEDTPEVYERLLPYAVAMGAAKTWGERFAKVLEAADYTPQWYDGPSPYLFMSGGFGNFTDSLSSSVAAGMPKPEFSPTISSGSGGGGFSGGGGGGGGGSGW</sequence>
<feature type="transmembrane region" description="Helical" evidence="2">
    <location>
        <begin position="459"/>
        <end position="477"/>
    </location>
</feature>
<gene>
    <name evidence="6" type="ORF">EH55_08730</name>
</gene>
<evidence type="ECO:0000313" key="6">
    <source>
        <dbReference type="EMBL" id="KEJ93375.1"/>
    </source>
</evidence>
<keyword evidence="3" id="KW-0732">Signal</keyword>
<feature type="region of interest" description="Disordered" evidence="1">
    <location>
        <begin position="604"/>
        <end position="638"/>
    </location>
</feature>
<dbReference type="AlphaFoldDB" id="A0A073IUW0"/>
<keyword evidence="2" id="KW-1133">Transmembrane helix</keyword>
<feature type="domain" description="DUF2207" evidence="4">
    <location>
        <begin position="33"/>
        <end position="224"/>
    </location>
</feature>
<evidence type="ECO:0000313" key="7">
    <source>
        <dbReference type="Proteomes" id="UP000027665"/>
    </source>
</evidence>
<dbReference type="STRING" id="2754.EH55_08730"/>
<reference evidence="6 7" key="1">
    <citation type="submission" date="2014-04" db="EMBL/GenBank/DDBJ databases">
        <title>Draft Genome Sequence of Synergistes jonesii.</title>
        <authorList>
            <person name="Coil D.A."/>
            <person name="Eisen J.A."/>
            <person name="Holland-Moritz H.E."/>
        </authorList>
    </citation>
    <scope>NUCLEOTIDE SEQUENCE [LARGE SCALE GENOMIC DNA]</scope>
    <source>
        <strain evidence="6 7">78-1</strain>
    </source>
</reference>
<feature type="domain" description="Predicted membrane protein YciQ-like C-terminal" evidence="5">
    <location>
        <begin position="461"/>
        <end position="565"/>
    </location>
</feature>
<evidence type="ECO:0000256" key="1">
    <source>
        <dbReference type="SAM" id="MobiDB-lite"/>
    </source>
</evidence>
<evidence type="ECO:0000259" key="5">
    <source>
        <dbReference type="Pfam" id="PF20990"/>
    </source>
</evidence>
<accession>A0A073IUW0</accession>
<feature type="transmembrane region" description="Helical" evidence="2">
    <location>
        <begin position="422"/>
        <end position="439"/>
    </location>
</feature>
<name>A0A073IUW0_9BACT</name>
<evidence type="ECO:0000256" key="3">
    <source>
        <dbReference type="SAM" id="SignalP"/>
    </source>
</evidence>
<keyword evidence="7" id="KW-1185">Reference proteome</keyword>
<protein>
    <recommendedName>
        <fullName evidence="8">DUF2207 domain-containing protein</fullName>
    </recommendedName>
</protein>
<keyword evidence="2" id="KW-0812">Transmembrane</keyword>
<dbReference type="GeneID" id="90982558"/>
<dbReference type="OrthoDB" id="9767603at2"/>
<dbReference type="EMBL" id="JMKI01000004">
    <property type="protein sequence ID" value="KEJ93375.1"/>
    <property type="molecule type" value="Genomic_DNA"/>
</dbReference>
<dbReference type="InterPro" id="IPR048389">
    <property type="entry name" value="YciQ-like_C"/>
</dbReference>
<dbReference type="Proteomes" id="UP000027665">
    <property type="component" value="Unassembled WGS sequence"/>
</dbReference>
<dbReference type="Pfam" id="PF09972">
    <property type="entry name" value="DUF2207"/>
    <property type="match status" value="1"/>
</dbReference>
<proteinExistence type="predicted"/>
<feature type="chain" id="PRO_5001691871" description="DUF2207 domain-containing protein" evidence="3">
    <location>
        <begin position="25"/>
        <end position="638"/>
    </location>
</feature>
<dbReference type="Pfam" id="PF20990">
    <property type="entry name" value="DUF2207_C"/>
    <property type="match status" value="2"/>
</dbReference>
<comment type="caution">
    <text evidence="6">The sequence shown here is derived from an EMBL/GenBank/DDBJ whole genome shotgun (WGS) entry which is preliminary data.</text>
</comment>
<evidence type="ECO:0000259" key="4">
    <source>
        <dbReference type="Pfam" id="PF09972"/>
    </source>
</evidence>
<feature type="compositionally biased region" description="Gly residues" evidence="1">
    <location>
        <begin position="619"/>
        <end position="638"/>
    </location>
</feature>
<feature type="domain" description="Predicted membrane protein YciQ-like C-terminal" evidence="5">
    <location>
        <begin position="274"/>
        <end position="444"/>
    </location>
</feature>